<dbReference type="NCBIfam" id="TIGR03635">
    <property type="entry name" value="uS17_bact"/>
    <property type="match status" value="1"/>
</dbReference>
<dbReference type="HAMAP" id="MF_01345_B">
    <property type="entry name" value="Ribosomal_uS17_B"/>
    <property type="match status" value="1"/>
</dbReference>
<dbReference type="Gene3D" id="2.40.50.140">
    <property type="entry name" value="Nucleic acid-binding proteins"/>
    <property type="match status" value="1"/>
</dbReference>
<dbReference type="GO" id="GO:0006412">
    <property type="term" value="P:translation"/>
    <property type="evidence" value="ECO:0007669"/>
    <property type="project" value="UniProtKB-UniRule"/>
</dbReference>
<dbReference type="PANTHER" id="PTHR10744">
    <property type="entry name" value="40S RIBOSOMAL PROTEIN S11 FAMILY MEMBER"/>
    <property type="match status" value="1"/>
</dbReference>
<comment type="function">
    <text evidence="6">One of the primary rRNA binding proteins, it binds specifically to the 5'-end of 16S ribosomal RNA.</text>
</comment>
<dbReference type="Pfam" id="PF00366">
    <property type="entry name" value="Ribosomal_S17"/>
    <property type="match status" value="1"/>
</dbReference>
<dbReference type="NCBIfam" id="NF004123">
    <property type="entry name" value="PRK05610.1"/>
    <property type="match status" value="1"/>
</dbReference>
<evidence type="ECO:0000256" key="1">
    <source>
        <dbReference type="ARBA" id="ARBA00010254"/>
    </source>
</evidence>
<dbReference type="EMBL" id="JACHGY010000001">
    <property type="protein sequence ID" value="MBB6431035.1"/>
    <property type="molecule type" value="Genomic_DNA"/>
</dbReference>
<gene>
    <name evidence="6" type="primary">rpsQ</name>
    <name evidence="7" type="ORF">HNQ40_002841</name>
</gene>
<dbReference type="Proteomes" id="UP000541810">
    <property type="component" value="Unassembled WGS sequence"/>
</dbReference>
<evidence type="ECO:0000313" key="8">
    <source>
        <dbReference type="Proteomes" id="UP000541810"/>
    </source>
</evidence>
<comment type="caution">
    <text evidence="7">The sequence shown here is derived from an EMBL/GenBank/DDBJ whole genome shotgun (WGS) entry which is preliminary data.</text>
</comment>
<dbReference type="PRINTS" id="PR00973">
    <property type="entry name" value="RIBOSOMALS17"/>
</dbReference>
<keyword evidence="2 6" id="KW-0699">rRNA-binding</keyword>
<evidence type="ECO:0000256" key="2">
    <source>
        <dbReference type="ARBA" id="ARBA00022730"/>
    </source>
</evidence>
<comment type="similarity">
    <text evidence="1 6">Belongs to the universal ribosomal protein uS17 family.</text>
</comment>
<sequence>MTTETPTNDRPLLGTKVGVVTSDKRDKTRTVAVAYKVQHPKYGKFIKKTQKFQVHDEQNDCKEGDRVRIARCRPLSKTKSWRLVEVVESALPPVTNVPAPEIEELAPAAEESAE</sequence>
<organism evidence="7 8">
    <name type="scientific">Algisphaera agarilytica</name>
    <dbReference type="NCBI Taxonomy" id="1385975"/>
    <lineage>
        <taxon>Bacteria</taxon>
        <taxon>Pseudomonadati</taxon>
        <taxon>Planctomycetota</taxon>
        <taxon>Phycisphaerae</taxon>
        <taxon>Phycisphaerales</taxon>
        <taxon>Phycisphaeraceae</taxon>
        <taxon>Algisphaera</taxon>
    </lineage>
</organism>
<evidence type="ECO:0000256" key="5">
    <source>
        <dbReference type="ARBA" id="ARBA00023274"/>
    </source>
</evidence>
<reference evidence="7 8" key="1">
    <citation type="submission" date="2020-08" db="EMBL/GenBank/DDBJ databases">
        <title>Genomic Encyclopedia of Type Strains, Phase IV (KMG-IV): sequencing the most valuable type-strain genomes for metagenomic binning, comparative biology and taxonomic classification.</title>
        <authorList>
            <person name="Goeker M."/>
        </authorList>
    </citation>
    <scope>NUCLEOTIDE SEQUENCE [LARGE SCALE GENOMIC DNA]</scope>
    <source>
        <strain evidence="7 8">DSM 103725</strain>
    </source>
</reference>
<comment type="subunit">
    <text evidence="6">Part of the 30S ribosomal subunit.</text>
</comment>
<evidence type="ECO:0000313" key="7">
    <source>
        <dbReference type="EMBL" id="MBB6431035.1"/>
    </source>
</evidence>
<evidence type="ECO:0000256" key="6">
    <source>
        <dbReference type="HAMAP-Rule" id="MF_01345"/>
    </source>
</evidence>
<dbReference type="CDD" id="cd00364">
    <property type="entry name" value="Ribosomal_uS17"/>
    <property type="match status" value="1"/>
</dbReference>
<dbReference type="SUPFAM" id="SSF50249">
    <property type="entry name" value="Nucleic acid-binding proteins"/>
    <property type="match status" value="1"/>
</dbReference>
<evidence type="ECO:0000256" key="3">
    <source>
        <dbReference type="ARBA" id="ARBA00022884"/>
    </source>
</evidence>
<keyword evidence="8" id="KW-1185">Reference proteome</keyword>
<dbReference type="GO" id="GO:0003735">
    <property type="term" value="F:structural constituent of ribosome"/>
    <property type="evidence" value="ECO:0007669"/>
    <property type="project" value="UniProtKB-UniRule"/>
</dbReference>
<dbReference type="GO" id="GO:0019843">
    <property type="term" value="F:rRNA binding"/>
    <property type="evidence" value="ECO:0007669"/>
    <property type="project" value="UniProtKB-UniRule"/>
</dbReference>
<evidence type="ECO:0000256" key="4">
    <source>
        <dbReference type="ARBA" id="ARBA00022980"/>
    </source>
</evidence>
<name>A0A7X0HAX3_9BACT</name>
<dbReference type="InterPro" id="IPR000266">
    <property type="entry name" value="Ribosomal_uS17"/>
</dbReference>
<dbReference type="InterPro" id="IPR012340">
    <property type="entry name" value="NA-bd_OB-fold"/>
</dbReference>
<dbReference type="GO" id="GO:0022627">
    <property type="term" value="C:cytosolic small ribosomal subunit"/>
    <property type="evidence" value="ECO:0007669"/>
    <property type="project" value="UniProtKB-UniRule"/>
</dbReference>
<proteinExistence type="inferred from homology"/>
<dbReference type="PANTHER" id="PTHR10744:SF1">
    <property type="entry name" value="SMALL RIBOSOMAL SUBUNIT PROTEIN US17M"/>
    <property type="match status" value="1"/>
</dbReference>
<dbReference type="AlphaFoldDB" id="A0A7X0HAX3"/>
<keyword evidence="3 6" id="KW-0694">RNA-binding</keyword>
<keyword evidence="4 6" id="KW-0689">Ribosomal protein</keyword>
<dbReference type="InterPro" id="IPR019984">
    <property type="entry name" value="Ribosomal_uS17_bact/chlr"/>
</dbReference>
<dbReference type="RefSeq" id="WP_184678532.1">
    <property type="nucleotide sequence ID" value="NZ_JACHGY010000001.1"/>
</dbReference>
<accession>A0A7X0HAX3</accession>
<keyword evidence="5 6" id="KW-0687">Ribonucleoprotein</keyword>
<protein>
    <recommendedName>
        <fullName evidence="6">Small ribosomal subunit protein uS17</fullName>
    </recommendedName>
</protein>